<feature type="transmembrane region" description="Helical" evidence="8">
    <location>
        <begin position="60"/>
        <end position="80"/>
    </location>
</feature>
<evidence type="ECO:0000256" key="6">
    <source>
        <dbReference type="ARBA" id="ARBA00022989"/>
    </source>
</evidence>
<keyword evidence="7 8" id="KW-0472">Membrane</keyword>
<dbReference type="GO" id="GO:0006744">
    <property type="term" value="P:ubiquinone biosynthetic process"/>
    <property type="evidence" value="ECO:0007669"/>
    <property type="project" value="TreeGrafter"/>
</dbReference>
<dbReference type="EC" id="2.5.1.-" evidence="9"/>
<evidence type="ECO:0000256" key="7">
    <source>
        <dbReference type="ARBA" id="ARBA00023136"/>
    </source>
</evidence>
<feature type="transmembrane region" description="Helical" evidence="8">
    <location>
        <begin position="31"/>
        <end position="54"/>
    </location>
</feature>
<evidence type="ECO:0000256" key="2">
    <source>
        <dbReference type="ARBA" id="ARBA00004141"/>
    </source>
</evidence>
<evidence type="ECO:0000256" key="1">
    <source>
        <dbReference type="ARBA" id="ARBA00001946"/>
    </source>
</evidence>
<comment type="caution">
    <text evidence="9">The sequence shown here is derived from an EMBL/GenBank/DDBJ whole genome shotgun (WGS) entry which is preliminary data.</text>
</comment>
<dbReference type="Gene3D" id="1.10.357.140">
    <property type="entry name" value="UbiA prenyltransferase"/>
    <property type="match status" value="1"/>
</dbReference>
<protein>
    <submittedName>
        <fullName evidence="9">4-hydroxybenzoate octaprenyltransferase</fullName>
        <ecNumber evidence="9">2.5.1.-</ecNumber>
    </submittedName>
</protein>
<keyword evidence="4 9" id="KW-0808">Transferase</keyword>
<dbReference type="InterPro" id="IPR044878">
    <property type="entry name" value="UbiA_sf"/>
</dbReference>
<evidence type="ECO:0000256" key="3">
    <source>
        <dbReference type="ARBA" id="ARBA00005985"/>
    </source>
</evidence>
<dbReference type="PANTHER" id="PTHR11048">
    <property type="entry name" value="PRENYLTRANSFERASES"/>
    <property type="match status" value="1"/>
</dbReference>
<evidence type="ECO:0000256" key="8">
    <source>
        <dbReference type="SAM" id="Phobius"/>
    </source>
</evidence>
<name>A0A644W4N5_9ZZZZ</name>
<comment type="cofactor">
    <cofactor evidence="1">
        <name>Mg(2+)</name>
        <dbReference type="ChEBI" id="CHEBI:18420"/>
    </cofactor>
</comment>
<dbReference type="GO" id="GO:0005886">
    <property type="term" value="C:plasma membrane"/>
    <property type="evidence" value="ECO:0007669"/>
    <property type="project" value="TreeGrafter"/>
</dbReference>
<dbReference type="InterPro" id="IPR000537">
    <property type="entry name" value="UbiA_prenyltransferase"/>
</dbReference>
<evidence type="ECO:0000256" key="5">
    <source>
        <dbReference type="ARBA" id="ARBA00022692"/>
    </source>
</evidence>
<sequence length="183" mass="20272">MAALINELCLWLSPVALTIILGYSYTKRFTALAHFVLGLGLGIAPAATFIAVTGTFDPGLLFLCFGVMLWTAGFDIIYALQDMEFDRKEKLHSIPAAIGYNRSLLLAAIFHFISIILMFHFGFIVYGDIIALSGIVLFSLMIIYQHLNVRIYGLRKINLAFGTMNGVASLVFGTGYLLEFFLK</sequence>
<evidence type="ECO:0000256" key="4">
    <source>
        <dbReference type="ARBA" id="ARBA00022679"/>
    </source>
</evidence>
<reference evidence="9" key="1">
    <citation type="submission" date="2019-08" db="EMBL/GenBank/DDBJ databases">
        <authorList>
            <person name="Kucharzyk K."/>
            <person name="Murdoch R.W."/>
            <person name="Higgins S."/>
            <person name="Loffler F."/>
        </authorList>
    </citation>
    <scope>NUCLEOTIDE SEQUENCE</scope>
</reference>
<comment type="similarity">
    <text evidence="3">Belongs to the UbiA prenyltransferase family.</text>
</comment>
<dbReference type="AlphaFoldDB" id="A0A644W4N5"/>
<feature type="transmembrane region" description="Helical" evidence="8">
    <location>
        <begin position="129"/>
        <end position="147"/>
    </location>
</feature>
<keyword evidence="5 8" id="KW-0812">Transmembrane</keyword>
<dbReference type="EMBL" id="VSSQ01000614">
    <property type="protein sequence ID" value="MPL98548.1"/>
    <property type="molecule type" value="Genomic_DNA"/>
</dbReference>
<keyword evidence="6 8" id="KW-1133">Transmembrane helix</keyword>
<accession>A0A644W4N5</accession>
<feature type="transmembrane region" description="Helical" evidence="8">
    <location>
        <begin position="159"/>
        <end position="178"/>
    </location>
</feature>
<gene>
    <name evidence="9" type="primary">ubiA_7</name>
    <name evidence="9" type="ORF">SDC9_44754</name>
</gene>
<dbReference type="GO" id="GO:0016765">
    <property type="term" value="F:transferase activity, transferring alkyl or aryl (other than methyl) groups"/>
    <property type="evidence" value="ECO:0007669"/>
    <property type="project" value="InterPro"/>
</dbReference>
<dbReference type="Gene3D" id="1.20.120.1780">
    <property type="entry name" value="UbiA prenyltransferase"/>
    <property type="match status" value="1"/>
</dbReference>
<feature type="transmembrane region" description="Helical" evidence="8">
    <location>
        <begin position="100"/>
        <end position="123"/>
    </location>
</feature>
<dbReference type="PANTHER" id="PTHR11048:SF28">
    <property type="entry name" value="4-HYDROXYBENZOATE POLYPRENYLTRANSFERASE, MITOCHONDRIAL"/>
    <property type="match status" value="1"/>
</dbReference>
<proteinExistence type="inferred from homology"/>
<dbReference type="Pfam" id="PF01040">
    <property type="entry name" value="UbiA"/>
    <property type="match status" value="1"/>
</dbReference>
<dbReference type="InterPro" id="IPR039653">
    <property type="entry name" value="Prenyltransferase"/>
</dbReference>
<evidence type="ECO:0000313" key="9">
    <source>
        <dbReference type="EMBL" id="MPL98548.1"/>
    </source>
</evidence>
<organism evidence="9">
    <name type="scientific">bioreactor metagenome</name>
    <dbReference type="NCBI Taxonomy" id="1076179"/>
    <lineage>
        <taxon>unclassified sequences</taxon>
        <taxon>metagenomes</taxon>
        <taxon>ecological metagenomes</taxon>
    </lineage>
</organism>
<comment type="subcellular location">
    <subcellularLocation>
        <location evidence="2">Membrane</location>
        <topology evidence="2">Multi-pass membrane protein</topology>
    </subcellularLocation>
</comment>